<dbReference type="PIRSF" id="PIRSF000410">
    <property type="entry name" value="CheR"/>
    <property type="match status" value="1"/>
</dbReference>
<keyword evidence="8" id="KW-1185">Reference proteome</keyword>
<proteinExistence type="predicted"/>
<gene>
    <name evidence="7" type="ORF">ACG04Q_05130</name>
</gene>
<reference evidence="7 8" key="1">
    <citation type="submission" date="2024-08" db="EMBL/GenBank/DDBJ databases">
        <authorList>
            <person name="Lu H."/>
        </authorList>
    </citation>
    <scope>NUCLEOTIDE SEQUENCE [LARGE SCALE GENOMIC DNA]</scope>
    <source>
        <strain evidence="7 8">DXS20W</strain>
    </source>
</reference>
<comment type="caution">
    <text evidence="7">The sequence shown here is derived from an EMBL/GenBank/DDBJ whole genome shotgun (WGS) entry which is preliminary data.</text>
</comment>
<comment type="catalytic activity">
    <reaction evidence="1 5">
        <text>L-glutamyl-[protein] + S-adenosyl-L-methionine = [protein]-L-glutamate 5-O-methyl ester + S-adenosyl-L-homocysteine</text>
        <dbReference type="Rhea" id="RHEA:24452"/>
        <dbReference type="Rhea" id="RHEA-COMP:10208"/>
        <dbReference type="Rhea" id="RHEA-COMP:10311"/>
        <dbReference type="ChEBI" id="CHEBI:29973"/>
        <dbReference type="ChEBI" id="CHEBI:57856"/>
        <dbReference type="ChEBI" id="CHEBI:59789"/>
        <dbReference type="ChEBI" id="CHEBI:82795"/>
        <dbReference type="EC" id="2.1.1.80"/>
    </reaction>
</comment>
<sequence length="293" mass="33944">MTSAVRSAPARAQPAVTDADFQKFREFFYRKTGIHFDENKRYFVDKRLVDRMQATGATDFRQYFIGLRFESDGQELQHLVNTMTVNETYFLREAYQFDCMSNNLLDELVHTRPAGERLRIWSIPSSTGEEPYSIAMHLLERWPGIHRHDVEILSSDIDTQVLDAAQRGVYSARSVANVPRPWLEKYFRRVGDQEWAISRELVAAVEFSRVNLSDPADTRRFRDVDLIFCRNLLIYFDDVSRRSAAEAMYDALRPGGFVCLGHSESMSRISALYRVRRFADAMVYQKPLNGEAP</sequence>
<dbReference type="Gene3D" id="3.40.50.150">
    <property type="entry name" value="Vaccinia Virus protein VP39"/>
    <property type="match status" value="1"/>
</dbReference>
<keyword evidence="2 5" id="KW-0489">Methyltransferase</keyword>
<dbReference type="Pfam" id="PF03705">
    <property type="entry name" value="CheR_N"/>
    <property type="match status" value="1"/>
</dbReference>
<keyword evidence="3 5" id="KW-0808">Transferase</keyword>
<dbReference type="EMBL" id="JBIGHX010000002">
    <property type="protein sequence ID" value="MFG6460946.1"/>
    <property type="molecule type" value="Genomic_DNA"/>
</dbReference>
<dbReference type="PRINTS" id="PR00996">
    <property type="entry name" value="CHERMTFRASE"/>
</dbReference>
<dbReference type="GO" id="GO:0032259">
    <property type="term" value="P:methylation"/>
    <property type="evidence" value="ECO:0007669"/>
    <property type="project" value="UniProtKB-KW"/>
</dbReference>
<dbReference type="Gene3D" id="1.10.155.10">
    <property type="entry name" value="Chemotaxis receptor methyltransferase CheR, N-terminal domain"/>
    <property type="match status" value="1"/>
</dbReference>
<evidence type="ECO:0000256" key="5">
    <source>
        <dbReference type="PIRNR" id="PIRNR000410"/>
    </source>
</evidence>
<name>A0ABW7GGI4_9BURK</name>
<dbReference type="Pfam" id="PF01739">
    <property type="entry name" value="CheR"/>
    <property type="match status" value="1"/>
</dbReference>
<evidence type="ECO:0000313" key="7">
    <source>
        <dbReference type="EMBL" id="MFG6460946.1"/>
    </source>
</evidence>
<evidence type="ECO:0000256" key="3">
    <source>
        <dbReference type="ARBA" id="ARBA00022679"/>
    </source>
</evidence>
<dbReference type="SUPFAM" id="SSF47757">
    <property type="entry name" value="Chemotaxis receptor methyltransferase CheR, N-terminal domain"/>
    <property type="match status" value="1"/>
</dbReference>
<dbReference type="InterPro" id="IPR029063">
    <property type="entry name" value="SAM-dependent_MTases_sf"/>
</dbReference>
<organism evidence="7 8">
    <name type="scientific">Pelomonas lactea</name>
    <dbReference type="NCBI Taxonomy" id="3299030"/>
    <lineage>
        <taxon>Bacteria</taxon>
        <taxon>Pseudomonadati</taxon>
        <taxon>Pseudomonadota</taxon>
        <taxon>Betaproteobacteria</taxon>
        <taxon>Burkholderiales</taxon>
        <taxon>Sphaerotilaceae</taxon>
        <taxon>Roseateles</taxon>
    </lineage>
</organism>
<dbReference type="InterPro" id="IPR000780">
    <property type="entry name" value="CheR_MeTrfase"/>
</dbReference>
<dbReference type="InterPro" id="IPR022641">
    <property type="entry name" value="CheR_N"/>
</dbReference>
<feature type="domain" description="CheR-type methyltransferase" evidence="6">
    <location>
        <begin position="9"/>
        <end position="289"/>
    </location>
</feature>
<dbReference type="InterPro" id="IPR026024">
    <property type="entry name" value="Chemotaxis_MeTrfase_CheR"/>
</dbReference>
<dbReference type="InterPro" id="IPR050903">
    <property type="entry name" value="Bact_Chemotaxis_MeTrfase"/>
</dbReference>
<protein>
    <recommendedName>
        <fullName evidence="5">Chemotaxis protein methyltransferase</fullName>
        <ecNumber evidence="5">2.1.1.80</ecNumber>
    </recommendedName>
</protein>
<dbReference type="EC" id="2.1.1.80" evidence="5"/>
<evidence type="ECO:0000313" key="8">
    <source>
        <dbReference type="Proteomes" id="UP001606302"/>
    </source>
</evidence>
<dbReference type="SUPFAM" id="SSF53335">
    <property type="entry name" value="S-adenosyl-L-methionine-dependent methyltransferases"/>
    <property type="match status" value="1"/>
</dbReference>
<dbReference type="PROSITE" id="PS50123">
    <property type="entry name" value="CHER"/>
    <property type="match status" value="1"/>
</dbReference>
<dbReference type="InterPro" id="IPR022642">
    <property type="entry name" value="CheR_C"/>
</dbReference>
<dbReference type="SMART" id="SM00138">
    <property type="entry name" value="MeTrc"/>
    <property type="match status" value="1"/>
</dbReference>
<evidence type="ECO:0000256" key="1">
    <source>
        <dbReference type="ARBA" id="ARBA00001541"/>
    </source>
</evidence>
<dbReference type="PANTHER" id="PTHR24422:SF10">
    <property type="entry name" value="CHEMOTAXIS PROTEIN METHYLTRANSFERASE 2"/>
    <property type="match status" value="1"/>
</dbReference>
<dbReference type="RefSeq" id="WP_394509797.1">
    <property type="nucleotide sequence ID" value="NZ_JBIGHX010000002.1"/>
</dbReference>
<evidence type="ECO:0000259" key="6">
    <source>
        <dbReference type="PROSITE" id="PS50123"/>
    </source>
</evidence>
<comment type="function">
    <text evidence="5">Methylation of the membrane-bound methyl-accepting chemotaxis proteins (MCP) to form gamma-glutamyl methyl ester residues in MCP.</text>
</comment>
<accession>A0ABW7GGI4</accession>
<dbReference type="GO" id="GO:0008168">
    <property type="term" value="F:methyltransferase activity"/>
    <property type="evidence" value="ECO:0007669"/>
    <property type="project" value="UniProtKB-KW"/>
</dbReference>
<dbReference type="InterPro" id="IPR036804">
    <property type="entry name" value="CheR_N_sf"/>
</dbReference>
<dbReference type="PANTHER" id="PTHR24422">
    <property type="entry name" value="CHEMOTAXIS PROTEIN METHYLTRANSFERASE"/>
    <property type="match status" value="1"/>
</dbReference>
<dbReference type="Proteomes" id="UP001606302">
    <property type="component" value="Unassembled WGS sequence"/>
</dbReference>
<evidence type="ECO:0000256" key="4">
    <source>
        <dbReference type="ARBA" id="ARBA00022691"/>
    </source>
</evidence>
<keyword evidence="4 5" id="KW-0949">S-adenosyl-L-methionine</keyword>
<evidence type="ECO:0000256" key="2">
    <source>
        <dbReference type="ARBA" id="ARBA00022603"/>
    </source>
</evidence>